<dbReference type="NCBIfam" id="TIGR01218">
    <property type="entry name" value="Gpos_tandem_5TM"/>
    <property type="match status" value="1"/>
</dbReference>
<keyword evidence="1" id="KW-0472">Membrane</keyword>
<reference evidence="2 3" key="1">
    <citation type="submission" date="2019-03" db="EMBL/GenBank/DDBJ databases">
        <title>Genomic Encyclopedia of Type Strains, Phase III (KMG-III): the genomes of soil and plant-associated and newly described type strains.</title>
        <authorList>
            <person name="Whitman W."/>
        </authorList>
    </citation>
    <scope>NUCLEOTIDE SEQUENCE [LARGE SCALE GENOMIC DNA]</scope>
    <source>
        <strain evidence="2 3">CECT 7972</strain>
    </source>
</reference>
<evidence type="ECO:0000256" key="1">
    <source>
        <dbReference type="SAM" id="Phobius"/>
    </source>
</evidence>
<protein>
    <submittedName>
        <fullName evidence="2">Putative membrane protein (TIGR01218 family)</fullName>
    </submittedName>
</protein>
<dbReference type="InterPro" id="IPR005915">
    <property type="entry name" value="Tandem_5TM"/>
</dbReference>
<dbReference type="EMBL" id="SNZK01000002">
    <property type="protein sequence ID" value="TDR54664.1"/>
    <property type="molecule type" value="Genomic_DNA"/>
</dbReference>
<accession>A0A4R6ZR16</accession>
<evidence type="ECO:0000313" key="2">
    <source>
        <dbReference type="EMBL" id="TDR54664.1"/>
    </source>
</evidence>
<proteinExistence type="predicted"/>
<feature type="transmembrane region" description="Helical" evidence="1">
    <location>
        <begin position="142"/>
        <end position="161"/>
    </location>
</feature>
<dbReference type="AlphaFoldDB" id="A0A4R6ZR16"/>
<organism evidence="2 3">
    <name type="scientific">Listeria rocourtiae</name>
    <dbReference type="NCBI Taxonomy" id="647910"/>
    <lineage>
        <taxon>Bacteria</taxon>
        <taxon>Bacillati</taxon>
        <taxon>Bacillota</taxon>
        <taxon>Bacilli</taxon>
        <taxon>Bacillales</taxon>
        <taxon>Listeriaceae</taxon>
        <taxon>Listeria</taxon>
    </lineage>
</organism>
<evidence type="ECO:0000313" key="3">
    <source>
        <dbReference type="Proteomes" id="UP000295558"/>
    </source>
</evidence>
<comment type="caution">
    <text evidence="2">The sequence shown here is derived from an EMBL/GenBank/DDBJ whole genome shotgun (WGS) entry which is preliminary data.</text>
</comment>
<feature type="transmembrane region" description="Helical" evidence="1">
    <location>
        <begin position="36"/>
        <end position="54"/>
    </location>
</feature>
<keyword evidence="1" id="KW-1133">Transmembrane helix</keyword>
<dbReference type="RefSeq" id="WP_133620035.1">
    <property type="nucleotide sequence ID" value="NZ_JAASUO010000002.1"/>
</dbReference>
<feature type="transmembrane region" description="Helical" evidence="1">
    <location>
        <begin position="66"/>
        <end position="85"/>
    </location>
</feature>
<feature type="transmembrane region" description="Helical" evidence="1">
    <location>
        <begin position="118"/>
        <end position="136"/>
    </location>
</feature>
<gene>
    <name evidence="2" type="ORF">DFP96_102258</name>
</gene>
<dbReference type="STRING" id="1265846.PROCOU_15204"/>
<keyword evidence="1" id="KW-0812">Transmembrane</keyword>
<dbReference type="Proteomes" id="UP000295558">
    <property type="component" value="Unassembled WGS sequence"/>
</dbReference>
<keyword evidence="3" id="KW-1185">Reference proteome</keyword>
<sequence length="185" mass="21292">MKSPWIPVFYHKEENKNYFYNVEDKRLVEGSYSSKSTILTLISGTVGVILYALLKSVIIKMTIFHLTLLSILSGVAVSFIIITVIDHFSKKSTYNKNISEEETAACFKEGEKQFKKNMMTGVWTILLALVSTFILYTSNGEALLFFATTLFWMLPTTIFALQRPFKRRKIYTLYKKNKLVIKNGE</sequence>
<name>A0A4R6ZR16_9LIST</name>
<dbReference type="OrthoDB" id="2361565at2"/>